<dbReference type="PROSITE" id="PS51742">
    <property type="entry name" value="PPC"/>
    <property type="match status" value="1"/>
</dbReference>
<dbReference type="EMBL" id="DVOH01000057">
    <property type="protein sequence ID" value="HIV00877.1"/>
    <property type="molecule type" value="Genomic_DNA"/>
</dbReference>
<accession>A0A9D1NE10</accession>
<dbReference type="InterPro" id="IPR025707">
    <property type="entry name" value="DNA_bp_PD1"/>
</dbReference>
<dbReference type="InterPro" id="IPR005175">
    <property type="entry name" value="PPC_dom"/>
</dbReference>
<evidence type="ECO:0000313" key="2">
    <source>
        <dbReference type="EMBL" id="HIV00877.1"/>
    </source>
</evidence>
<sequence length="146" mass="15704">MEYRKNGNRIVLRLARGEEVIASLAALQRELSIGAASVAGIGATDDATVGVYAVGERRYHARQLTGDMEITALVGNLSMQDGKPYQHLHVTLAGMDGNALGGHLNRAVISATAEIFITVVDCPIGRRYDDETGLNLMTFAEENEES</sequence>
<proteinExistence type="predicted"/>
<name>A0A9D1NE10_9FIRM</name>
<dbReference type="Gene3D" id="3.30.1330.80">
    <property type="entry name" value="Hypothetical protein, similar to alpha- acetolactate decarboxylase, domain 2"/>
    <property type="match status" value="1"/>
</dbReference>
<dbReference type="PANTHER" id="PTHR34988">
    <property type="entry name" value="PROTEIN, PUTATIVE-RELATED"/>
    <property type="match status" value="1"/>
</dbReference>
<dbReference type="CDD" id="cd11378">
    <property type="entry name" value="DUF296"/>
    <property type="match status" value="1"/>
</dbReference>
<organism evidence="2 3">
    <name type="scientific">Candidatus Stercoripulliclostridium merdipullorum</name>
    <dbReference type="NCBI Taxonomy" id="2840952"/>
    <lineage>
        <taxon>Bacteria</taxon>
        <taxon>Bacillati</taxon>
        <taxon>Bacillota</taxon>
        <taxon>Clostridia</taxon>
        <taxon>Eubacteriales</taxon>
        <taxon>Candidatus Stercoripulliclostridium</taxon>
    </lineage>
</organism>
<comment type="caution">
    <text evidence="2">The sequence shown here is derived from an EMBL/GenBank/DDBJ whole genome shotgun (WGS) entry which is preliminary data.</text>
</comment>
<evidence type="ECO:0000259" key="1">
    <source>
        <dbReference type="PROSITE" id="PS51742"/>
    </source>
</evidence>
<dbReference type="PANTHER" id="PTHR34988:SF1">
    <property type="entry name" value="DNA-BINDING PROTEIN"/>
    <property type="match status" value="1"/>
</dbReference>
<gene>
    <name evidence="2" type="ORF">IAB14_07190</name>
</gene>
<keyword evidence="2" id="KW-0238">DNA-binding</keyword>
<reference evidence="2" key="1">
    <citation type="submission" date="2020-10" db="EMBL/GenBank/DDBJ databases">
        <authorList>
            <person name="Gilroy R."/>
        </authorList>
    </citation>
    <scope>NUCLEOTIDE SEQUENCE</scope>
    <source>
        <strain evidence="2">23406</strain>
    </source>
</reference>
<feature type="domain" description="PPC" evidence="1">
    <location>
        <begin position="4"/>
        <end position="140"/>
    </location>
</feature>
<dbReference type="Proteomes" id="UP000886891">
    <property type="component" value="Unassembled WGS sequence"/>
</dbReference>
<dbReference type="GO" id="GO:0003677">
    <property type="term" value="F:DNA binding"/>
    <property type="evidence" value="ECO:0007669"/>
    <property type="project" value="UniProtKB-KW"/>
</dbReference>
<dbReference type="AlphaFoldDB" id="A0A9D1NE10"/>
<dbReference type="PIRSF" id="PIRSF016702">
    <property type="entry name" value="DNA_bp_PD1"/>
    <property type="match status" value="1"/>
</dbReference>
<dbReference type="Pfam" id="PF03479">
    <property type="entry name" value="PCC"/>
    <property type="match status" value="1"/>
</dbReference>
<reference evidence="2" key="2">
    <citation type="journal article" date="2021" name="PeerJ">
        <title>Extensive microbial diversity within the chicken gut microbiome revealed by metagenomics and culture.</title>
        <authorList>
            <person name="Gilroy R."/>
            <person name="Ravi A."/>
            <person name="Getino M."/>
            <person name="Pursley I."/>
            <person name="Horton D.L."/>
            <person name="Alikhan N.F."/>
            <person name="Baker D."/>
            <person name="Gharbi K."/>
            <person name="Hall N."/>
            <person name="Watson M."/>
            <person name="Adriaenssens E.M."/>
            <person name="Foster-Nyarko E."/>
            <person name="Jarju S."/>
            <person name="Secka A."/>
            <person name="Antonio M."/>
            <person name="Oren A."/>
            <person name="Chaudhuri R.R."/>
            <person name="La Ragione R."/>
            <person name="Hildebrand F."/>
            <person name="Pallen M.J."/>
        </authorList>
    </citation>
    <scope>NUCLEOTIDE SEQUENCE</scope>
    <source>
        <strain evidence="2">23406</strain>
    </source>
</reference>
<evidence type="ECO:0000313" key="3">
    <source>
        <dbReference type="Proteomes" id="UP000886891"/>
    </source>
</evidence>
<protein>
    <submittedName>
        <fullName evidence="2">DNA-binding protein</fullName>
    </submittedName>
</protein>
<dbReference type="SUPFAM" id="SSF117856">
    <property type="entry name" value="AF0104/ALDC/Ptd012-like"/>
    <property type="match status" value="1"/>
</dbReference>